<dbReference type="InterPro" id="IPR018604">
    <property type="entry name" value="YycI-like"/>
</dbReference>
<dbReference type="Gene3D" id="2.40.128.690">
    <property type="entry name" value="YycH protein, domain 3-like"/>
    <property type="match status" value="1"/>
</dbReference>
<gene>
    <name evidence="3" type="ORF">D8M05_10755</name>
</gene>
<dbReference type="EMBL" id="RBZO01000015">
    <property type="protein sequence ID" value="RKQ15205.1"/>
    <property type="molecule type" value="Genomic_DNA"/>
</dbReference>
<comment type="caution">
    <text evidence="3">The sequence shown here is derived from an EMBL/GenBank/DDBJ whole genome shotgun (WGS) entry which is preliminary data.</text>
</comment>
<dbReference type="Pfam" id="PF09648">
    <property type="entry name" value="YycI"/>
    <property type="match status" value="1"/>
</dbReference>
<keyword evidence="1" id="KW-1133">Transmembrane helix</keyword>
<organism evidence="3 4">
    <name type="scientific">Oceanobacillus bengalensis</name>
    <dbReference type="NCBI Taxonomy" id="1435466"/>
    <lineage>
        <taxon>Bacteria</taxon>
        <taxon>Bacillati</taxon>
        <taxon>Bacillota</taxon>
        <taxon>Bacilli</taxon>
        <taxon>Bacillales</taxon>
        <taxon>Bacillaceae</taxon>
        <taxon>Oceanobacillus</taxon>
    </lineage>
</organism>
<dbReference type="GO" id="GO:0016020">
    <property type="term" value="C:membrane"/>
    <property type="evidence" value="ECO:0007669"/>
    <property type="project" value="InterPro"/>
</dbReference>
<accession>A0A494YZQ7</accession>
<dbReference type="RefSeq" id="WP_121131647.1">
    <property type="nucleotide sequence ID" value="NZ_JBHUFK010000036.1"/>
</dbReference>
<proteinExistence type="predicted"/>
<keyword evidence="1" id="KW-0812">Transmembrane</keyword>
<protein>
    <recommendedName>
        <fullName evidence="2">Regulatory protein YycH-like domain-containing protein</fullName>
    </recommendedName>
</protein>
<evidence type="ECO:0000259" key="2">
    <source>
        <dbReference type="Pfam" id="PF09648"/>
    </source>
</evidence>
<keyword evidence="1" id="KW-0472">Membrane</keyword>
<evidence type="ECO:0000256" key="1">
    <source>
        <dbReference type="SAM" id="Phobius"/>
    </source>
</evidence>
<feature type="domain" description="Regulatory protein YycH-like" evidence="2">
    <location>
        <begin position="37"/>
        <end position="256"/>
    </location>
</feature>
<keyword evidence="4" id="KW-1185">Reference proteome</keyword>
<sequence>MQWGHIKTLFILSFLLLDIYLLLQFIDKTKEADFGILDRQEASIEDQLQAENISINADLEMNNVTEETYILASQESFEEVEIAQLEGLKGQTSTVISNKFIVSQFDRPIAVDKDISQEGVNQLLVDKVLHYDAYTFWDWNKDLNIMIFFQKQGIRPVYFNENGILLVYLNSDNEMTHYTQTLLGEPKPQGGGTKALIPPIEAIEVLYNNNHLKPDDAITDVGIGYYSRFTSEVEQVFAPTWRVTVNEERNYFVNAMEGFVFSSNDMTFLQETVSDIMMKLHALNDENEVKEPFLNILQQMLETENRSEEE</sequence>
<name>A0A494YZQ7_9BACI</name>
<dbReference type="OrthoDB" id="2388036at2"/>
<dbReference type="AlphaFoldDB" id="A0A494YZQ7"/>
<evidence type="ECO:0000313" key="4">
    <source>
        <dbReference type="Proteomes" id="UP000281813"/>
    </source>
</evidence>
<reference evidence="3 4" key="1">
    <citation type="journal article" date="2015" name="Antonie Van Leeuwenhoek">
        <title>Oceanobacillus bengalensis sp. nov., a bacterium isolated from seawater of the Bay of Bengal.</title>
        <authorList>
            <person name="Yongchang O."/>
            <person name="Xiang W."/>
            <person name="Wang G."/>
        </authorList>
    </citation>
    <scope>NUCLEOTIDE SEQUENCE [LARGE SCALE GENOMIC DNA]</scope>
    <source>
        <strain evidence="3 4">MCCC 1K00260</strain>
    </source>
</reference>
<feature type="transmembrane region" description="Helical" evidence="1">
    <location>
        <begin position="6"/>
        <end position="23"/>
    </location>
</feature>
<evidence type="ECO:0000313" key="3">
    <source>
        <dbReference type="EMBL" id="RKQ15205.1"/>
    </source>
</evidence>
<dbReference type="Proteomes" id="UP000281813">
    <property type="component" value="Unassembled WGS sequence"/>
</dbReference>